<sequence length="82" mass="8030">MDVAYSPEDLIPERTHGDALALPAAPGAAAGSAASPTPAAPPGLLRQALALGAVDLALLLLRAAAVLVLLSPLLVGALLIFG</sequence>
<keyword evidence="1" id="KW-1133">Transmembrane helix</keyword>
<keyword evidence="3" id="KW-1185">Reference proteome</keyword>
<reference evidence="2 3" key="1">
    <citation type="submission" date="2021-12" db="EMBL/GenBank/DDBJ databases">
        <title>Siccirubricoccus leaddurans sp. nov., a high concentration Zn2+ tolerance bacterium.</title>
        <authorList>
            <person name="Cao Y."/>
        </authorList>
    </citation>
    <scope>NUCLEOTIDE SEQUENCE [LARGE SCALE GENOMIC DNA]</scope>
    <source>
        <strain evidence="2 3">KC 17139</strain>
    </source>
</reference>
<accession>A0ABT1D386</accession>
<keyword evidence="1" id="KW-0472">Membrane</keyword>
<feature type="transmembrane region" description="Helical" evidence="1">
    <location>
        <begin position="59"/>
        <end position="81"/>
    </location>
</feature>
<comment type="caution">
    <text evidence="2">The sequence shown here is derived from an EMBL/GenBank/DDBJ whole genome shotgun (WGS) entry which is preliminary data.</text>
</comment>
<dbReference type="RefSeq" id="WP_252952975.1">
    <property type="nucleotide sequence ID" value="NZ_JAFIRR010000056.1"/>
</dbReference>
<gene>
    <name evidence="2" type="ORF">JYK14_09325</name>
</gene>
<keyword evidence="1" id="KW-0812">Transmembrane</keyword>
<evidence type="ECO:0000256" key="1">
    <source>
        <dbReference type="SAM" id="Phobius"/>
    </source>
</evidence>
<evidence type="ECO:0000313" key="3">
    <source>
        <dbReference type="Proteomes" id="UP001523392"/>
    </source>
</evidence>
<evidence type="ECO:0000313" key="2">
    <source>
        <dbReference type="EMBL" id="MCO6416367.1"/>
    </source>
</evidence>
<organism evidence="2 3">
    <name type="scientific">Siccirubricoccus soli</name>
    <dbReference type="NCBI Taxonomy" id="2899147"/>
    <lineage>
        <taxon>Bacteria</taxon>
        <taxon>Pseudomonadati</taxon>
        <taxon>Pseudomonadota</taxon>
        <taxon>Alphaproteobacteria</taxon>
        <taxon>Acetobacterales</taxon>
        <taxon>Roseomonadaceae</taxon>
        <taxon>Siccirubricoccus</taxon>
    </lineage>
</organism>
<dbReference type="Proteomes" id="UP001523392">
    <property type="component" value="Unassembled WGS sequence"/>
</dbReference>
<protein>
    <submittedName>
        <fullName evidence="2">Uncharacterized protein</fullName>
    </submittedName>
</protein>
<dbReference type="EMBL" id="JAFIRR010000056">
    <property type="protein sequence ID" value="MCO6416367.1"/>
    <property type="molecule type" value="Genomic_DNA"/>
</dbReference>
<name>A0ABT1D386_9PROT</name>
<proteinExistence type="predicted"/>